<dbReference type="EMBL" id="KL142387">
    <property type="protein sequence ID" value="KDR72860.1"/>
    <property type="molecule type" value="Genomic_DNA"/>
</dbReference>
<keyword evidence="2" id="KW-1185">Reference proteome</keyword>
<dbReference type="HOGENOM" id="CLU_028894_0_0_1"/>
<sequence>MPTPDLPAELWLEIIAHLSRGALHKMMGVNRTLFELAMDDIYEEVRFISIDEEMLRVFQQIQSRVVANRVRRFIIQPDFLPSLEEQTPVIRFWKILQTKPLRPNDPETSKAILSIAERAIPLCKNLQEIEIIVYDLSLTPSFNSFINSLWKADSVGLNLRSLLIKTTMVKIAPIIRPLIKSFKSLPKLENISLDISPSRKGLSPAEYDIAIGTLKSFFIAFKGNLKAIKLSSPPDLRRSLASLLGGTLAFPNLRKLEVLSVFTLEFQSISRCVTNHADTLEHLSIKLCYRNADNLNMGYGNWINPPANYHGSTLFRWITLPKLRTLKIALQESDRFALGTAIDARTFTILPNLSTFAPSITSIILSDLPLSFRRISDLVSGLSRGDILENLSLMATTLSPSLFDLFALKLPDLKTLTVDFIWTSDTECYTGGGYNTPHTHKLFLQTMQTHRYTKWPLQYLRLTTIDPACGASHPKPSIMRAVADSLPSGVQLDYSYACFCSKAFNDS</sequence>
<dbReference type="Proteomes" id="UP000027222">
    <property type="component" value="Unassembled WGS sequence"/>
</dbReference>
<dbReference type="OrthoDB" id="3049838at2759"/>
<evidence type="ECO:0000313" key="2">
    <source>
        <dbReference type="Proteomes" id="UP000027222"/>
    </source>
</evidence>
<evidence type="ECO:0008006" key="3">
    <source>
        <dbReference type="Google" id="ProtNLM"/>
    </source>
</evidence>
<gene>
    <name evidence="1" type="ORF">GALMADRAFT_228550</name>
</gene>
<name>A0A067SPJ1_GALM3</name>
<reference evidence="2" key="1">
    <citation type="journal article" date="2014" name="Proc. Natl. Acad. Sci. U.S.A.">
        <title>Extensive sampling of basidiomycete genomes demonstrates inadequacy of the white-rot/brown-rot paradigm for wood decay fungi.</title>
        <authorList>
            <person name="Riley R."/>
            <person name="Salamov A.A."/>
            <person name="Brown D.W."/>
            <person name="Nagy L.G."/>
            <person name="Floudas D."/>
            <person name="Held B.W."/>
            <person name="Levasseur A."/>
            <person name="Lombard V."/>
            <person name="Morin E."/>
            <person name="Otillar R."/>
            <person name="Lindquist E.A."/>
            <person name="Sun H."/>
            <person name="LaButti K.M."/>
            <person name="Schmutz J."/>
            <person name="Jabbour D."/>
            <person name="Luo H."/>
            <person name="Baker S.E."/>
            <person name="Pisabarro A.G."/>
            <person name="Walton J.D."/>
            <person name="Blanchette R.A."/>
            <person name="Henrissat B."/>
            <person name="Martin F."/>
            <person name="Cullen D."/>
            <person name="Hibbett D.S."/>
            <person name="Grigoriev I.V."/>
        </authorList>
    </citation>
    <scope>NUCLEOTIDE SEQUENCE [LARGE SCALE GENOMIC DNA]</scope>
    <source>
        <strain evidence="2">CBS 339.88</strain>
    </source>
</reference>
<proteinExistence type="predicted"/>
<organism evidence="1 2">
    <name type="scientific">Galerina marginata (strain CBS 339.88)</name>
    <dbReference type="NCBI Taxonomy" id="685588"/>
    <lineage>
        <taxon>Eukaryota</taxon>
        <taxon>Fungi</taxon>
        <taxon>Dikarya</taxon>
        <taxon>Basidiomycota</taxon>
        <taxon>Agaricomycotina</taxon>
        <taxon>Agaricomycetes</taxon>
        <taxon>Agaricomycetidae</taxon>
        <taxon>Agaricales</taxon>
        <taxon>Agaricineae</taxon>
        <taxon>Strophariaceae</taxon>
        <taxon>Galerina</taxon>
    </lineage>
</organism>
<dbReference type="AlphaFoldDB" id="A0A067SPJ1"/>
<dbReference type="SUPFAM" id="SSF52047">
    <property type="entry name" value="RNI-like"/>
    <property type="match status" value="1"/>
</dbReference>
<accession>A0A067SPJ1</accession>
<protein>
    <recommendedName>
        <fullName evidence="3">F-box domain-containing protein</fullName>
    </recommendedName>
</protein>
<evidence type="ECO:0000313" key="1">
    <source>
        <dbReference type="EMBL" id="KDR72860.1"/>
    </source>
</evidence>